<protein>
    <submittedName>
        <fullName evidence="1">Uncharacterized protein</fullName>
    </submittedName>
</protein>
<dbReference type="Proteomes" id="UP000061569">
    <property type="component" value="Chromosome"/>
</dbReference>
<accession>A0A0S2DNR6</accession>
<dbReference type="STRING" id="69.GLE_4443"/>
<proteinExistence type="predicted"/>
<name>A0A0S2DNR6_LYSEN</name>
<organism evidence="1 2">
    <name type="scientific">Lysobacter enzymogenes</name>
    <dbReference type="NCBI Taxonomy" id="69"/>
    <lineage>
        <taxon>Bacteria</taxon>
        <taxon>Pseudomonadati</taxon>
        <taxon>Pseudomonadota</taxon>
        <taxon>Gammaproteobacteria</taxon>
        <taxon>Lysobacterales</taxon>
        <taxon>Lysobacteraceae</taxon>
        <taxon>Lysobacter</taxon>
    </lineage>
</organism>
<sequence length="42" mass="4896">MTTIGTENAGIQYTCLIAITIDQERHHETFEDFRDDALLRTR</sequence>
<dbReference type="AlphaFoldDB" id="A0A0S2DNR6"/>
<dbReference type="PATRIC" id="fig|69.6.peg.4380"/>
<dbReference type="EMBL" id="CP013140">
    <property type="protein sequence ID" value="ALN59784.1"/>
    <property type="molecule type" value="Genomic_DNA"/>
</dbReference>
<evidence type="ECO:0000313" key="2">
    <source>
        <dbReference type="Proteomes" id="UP000061569"/>
    </source>
</evidence>
<reference evidence="1 2" key="1">
    <citation type="submission" date="2015-11" db="EMBL/GenBank/DDBJ databases">
        <title>Genome sequences of Lysobacter enzymogenes strain C3 and Lysobacter antibioticus ATCC 29479.</title>
        <authorList>
            <person name="Kobayashi D.Y."/>
        </authorList>
    </citation>
    <scope>NUCLEOTIDE SEQUENCE [LARGE SCALE GENOMIC DNA]</scope>
    <source>
        <strain evidence="1 2">C3</strain>
    </source>
</reference>
<evidence type="ECO:0000313" key="1">
    <source>
        <dbReference type="EMBL" id="ALN59784.1"/>
    </source>
</evidence>
<gene>
    <name evidence="1" type="ORF">GLE_4443</name>
</gene>
<dbReference type="KEGG" id="lez:GLE_4443"/>